<evidence type="ECO:0000313" key="7">
    <source>
        <dbReference type="EMBL" id="RDX62600.1"/>
    </source>
</evidence>
<comment type="cofactor">
    <cofactor evidence="1">
        <name>Mg(2+)</name>
        <dbReference type="ChEBI" id="CHEBI:18420"/>
    </cofactor>
</comment>
<comment type="caution">
    <text evidence="7">The sequence shown here is derived from an EMBL/GenBank/DDBJ whole genome shotgun (WGS) entry which is preliminary data.</text>
</comment>
<dbReference type="AlphaFoldDB" id="A0A371E986"/>
<dbReference type="EMBL" id="QJKJ01015390">
    <property type="protein sequence ID" value="RDX62600.1"/>
    <property type="molecule type" value="Genomic_DNA"/>
</dbReference>
<evidence type="ECO:0000256" key="2">
    <source>
        <dbReference type="ARBA" id="ARBA00022723"/>
    </source>
</evidence>
<dbReference type="CDD" id="cd00684">
    <property type="entry name" value="Terpene_cyclase_plant_C1"/>
    <property type="match status" value="1"/>
</dbReference>
<dbReference type="Gene3D" id="1.10.600.10">
    <property type="entry name" value="Farnesyl Diphosphate Synthase"/>
    <property type="match status" value="2"/>
</dbReference>
<keyword evidence="4" id="KW-0456">Lyase</keyword>
<evidence type="ECO:0000259" key="5">
    <source>
        <dbReference type="Pfam" id="PF01397"/>
    </source>
</evidence>
<accession>A0A371E986</accession>
<dbReference type="SUPFAM" id="SSF48576">
    <property type="entry name" value="Terpenoid synthases"/>
    <property type="match status" value="1"/>
</dbReference>
<dbReference type="OrthoDB" id="1417850at2759"/>
<dbReference type="Pfam" id="PF03936">
    <property type="entry name" value="Terpene_synth_C"/>
    <property type="match status" value="1"/>
</dbReference>
<gene>
    <name evidence="7" type="primary">ISPS</name>
    <name evidence="7" type="ORF">CR513_59052</name>
</gene>
<dbReference type="Gene3D" id="1.50.10.130">
    <property type="entry name" value="Terpene synthase, N-terminal domain"/>
    <property type="match status" value="1"/>
</dbReference>
<proteinExistence type="predicted"/>
<feature type="domain" description="Terpene synthase N-terminal" evidence="5">
    <location>
        <begin position="47"/>
        <end position="220"/>
    </location>
</feature>
<dbReference type="InterPro" id="IPR001906">
    <property type="entry name" value="Terpene_synth_N"/>
</dbReference>
<organism evidence="7 8">
    <name type="scientific">Mucuna pruriens</name>
    <name type="common">Velvet bean</name>
    <name type="synonym">Dolichos pruriens</name>
    <dbReference type="NCBI Taxonomy" id="157652"/>
    <lineage>
        <taxon>Eukaryota</taxon>
        <taxon>Viridiplantae</taxon>
        <taxon>Streptophyta</taxon>
        <taxon>Embryophyta</taxon>
        <taxon>Tracheophyta</taxon>
        <taxon>Spermatophyta</taxon>
        <taxon>Magnoliopsida</taxon>
        <taxon>eudicotyledons</taxon>
        <taxon>Gunneridae</taxon>
        <taxon>Pentapetalae</taxon>
        <taxon>rosids</taxon>
        <taxon>fabids</taxon>
        <taxon>Fabales</taxon>
        <taxon>Fabaceae</taxon>
        <taxon>Papilionoideae</taxon>
        <taxon>50 kb inversion clade</taxon>
        <taxon>NPAAA clade</taxon>
        <taxon>indigoferoid/millettioid clade</taxon>
        <taxon>Phaseoleae</taxon>
        <taxon>Mucuna</taxon>
    </lineage>
</organism>
<protein>
    <submittedName>
        <fullName evidence="7">Isoprene synthase, chloroplastic</fullName>
    </submittedName>
</protein>
<dbReference type="InterPro" id="IPR005630">
    <property type="entry name" value="Terpene_synthase_metal-bd"/>
</dbReference>
<dbReference type="GO" id="GO:0051707">
    <property type="term" value="P:response to other organism"/>
    <property type="evidence" value="ECO:0007669"/>
    <property type="project" value="UniProtKB-ARBA"/>
</dbReference>
<reference evidence="7" key="1">
    <citation type="submission" date="2018-05" db="EMBL/GenBank/DDBJ databases">
        <title>Draft genome of Mucuna pruriens seed.</title>
        <authorList>
            <person name="Nnadi N.E."/>
            <person name="Vos R."/>
            <person name="Hasami M.H."/>
            <person name="Devisetty U.K."/>
            <person name="Aguiy J.C."/>
        </authorList>
    </citation>
    <scope>NUCLEOTIDE SEQUENCE [LARGE SCALE GENOMIC DNA]</scope>
    <source>
        <tissue evidence="7">Seed</tissue>
    </source>
</reference>
<dbReference type="InterPro" id="IPR044814">
    <property type="entry name" value="Terpene_cyclase_plant_C1"/>
</dbReference>
<keyword evidence="8" id="KW-1185">Reference proteome</keyword>
<keyword evidence="2" id="KW-0479">Metal-binding</keyword>
<dbReference type="InterPro" id="IPR050148">
    <property type="entry name" value="Terpene_synthase-like"/>
</dbReference>
<dbReference type="SFLD" id="SFLDG01019">
    <property type="entry name" value="Terpene_Cyclase_Like_1_C_Termi"/>
    <property type="match status" value="1"/>
</dbReference>
<dbReference type="PANTHER" id="PTHR31225">
    <property type="entry name" value="OS04G0344100 PROTEIN-RELATED"/>
    <property type="match status" value="1"/>
</dbReference>
<evidence type="ECO:0000256" key="3">
    <source>
        <dbReference type="ARBA" id="ARBA00022842"/>
    </source>
</evidence>
<dbReference type="InterPro" id="IPR008949">
    <property type="entry name" value="Isoprenoid_synthase_dom_sf"/>
</dbReference>
<evidence type="ECO:0000259" key="6">
    <source>
        <dbReference type="Pfam" id="PF03936"/>
    </source>
</evidence>
<dbReference type="GO" id="GO:0000287">
    <property type="term" value="F:magnesium ion binding"/>
    <property type="evidence" value="ECO:0007669"/>
    <property type="project" value="InterPro"/>
</dbReference>
<evidence type="ECO:0000313" key="8">
    <source>
        <dbReference type="Proteomes" id="UP000257109"/>
    </source>
</evidence>
<name>A0A371E986_MUCPR</name>
<evidence type="ECO:0000256" key="1">
    <source>
        <dbReference type="ARBA" id="ARBA00001946"/>
    </source>
</evidence>
<dbReference type="SFLD" id="SFLDS00005">
    <property type="entry name" value="Isoprenoid_Synthase_Type_I"/>
    <property type="match status" value="1"/>
</dbReference>
<dbReference type="Proteomes" id="UP000257109">
    <property type="component" value="Unassembled WGS sequence"/>
</dbReference>
<dbReference type="GO" id="GO:0016102">
    <property type="term" value="P:diterpenoid biosynthetic process"/>
    <property type="evidence" value="ECO:0007669"/>
    <property type="project" value="InterPro"/>
</dbReference>
<sequence>MAGDRLSLPFCLSTTQIPSRSSNNGKHDTQFTQKEIRASANYQPNYWTHEFLQSLGNHLPVETLQERAKKLEENVRLMINGMDMDSLNLLELVDNMERLGLGYRFHEDINKALERIVSIDNFQGQTHRDLHETALCFRILRQHGFHVSQDVFTSFKDKEGKFKSEISNDVKGMLSLYEASHLTFEGESLWEANAFSRTHLMNLMKEGMEAKMEKQVRHVLEGLPYHQSFHRPEARWYIESYDKTEPHNLLLLELAKLEFNMVQSSHQKELKEISRWWRDIGLVRKLNFARDRIVETFIWSLGILPEPQFINCHKELTKVGKLLVIVDDVYDIYGTLDELELFTDVVERWNVNTINTLPDYMILCFLAVYNTVNVMAYDIFKERGVNSLPYLTKAWSDLCKSYLQEAKWFHNKVIPPFNDNLRGLDFMTNIMLDEIERGQTSVSIVSYLHETGLSKENAYEYYKTLIEKEWQILNKYLVMDSIFPKSFVKVAINLARISQYIYQYGDGYGRQNNISKSRIKSLLVDPIQLMCHDDVEKVEL</sequence>
<dbReference type="InterPro" id="IPR036965">
    <property type="entry name" value="Terpene_synth_N_sf"/>
</dbReference>
<evidence type="ECO:0000256" key="4">
    <source>
        <dbReference type="ARBA" id="ARBA00023239"/>
    </source>
</evidence>
<dbReference type="GO" id="GO:0010333">
    <property type="term" value="F:terpene synthase activity"/>
    <property type="evidence" value="ECO:0007669"/>
    <property type="project" value="InterPro"/>
</dbReference>
<dbReference type="SUPFAM" id="SSF48239">
    <property type="entry name" value="Terpenoid cyclases/Protein prenyltransferases"/>
    <property type="match status" value="1"/>
</dbReference>
<dbReference type="InterPro" id="IPR008930">
    <property type="entry name" value="Terpenoid_cyclase/PrenylTrfase"/>
</dbReference>
<dbReference type="FunFam" id="1.50.10.130:FF:000001">
    <property type="entry name" value="Isoprene synthase, chloroplastic"/>
    <property type="match status" value="1"/>
</dbReference>
<keyword evidence="3" id="KW-0460">Magnesium</keyword>
<dbReference type="STRING" id="157652.A0A371E986"/>
<dbReference type="InterPro" id="IPR034741">
    <property type="entry name" value="Terpene_cyclase-like_1_C"/>
</dbReference>
<feature type="non-terminal residue" evidence="7">
    <location>
        <position position="1"/>
    </location>
</feature>
<feature type="domain" description="Terpene synthase metal-binding" evidence="6">
    <location>
        <begin position="279"/>
        <end position="420"/>
    </location>
</feature>
<dbReference type="Pfam" id="PF01397">
    <property type="entry name" value="Terpene_synth"/>
    <property type="match status" value="1"/>
</dbReference>
<dbReference type="PANTHER" id="PTHR31225:SF98">
    <property type="entry name" value="TERPENE SYNTHASE 9-RELATED"/>
    <property type="match status" value="1"/>
</dbReference>